<feature type="domain" description="Essential protein Yae1 N-terminal" evidence="11">
    <location>
        <begin position="80"/>
        <end position="118"/>
    </location>
</feature>
<dbReference type="GO" id="GO:0005737">
    <property type="term" value="C:cytoplasm"/>
    <property type="evidence" value="ECO:0007669"/>
    <property type="project" value="UniProtKB-SubCell"/>
</dbReference>
<evidence type="ECO:0000256" key="5">
    <source>
        <dbReference type="ARBA" id="ARBA00011427"/>
    </source>
</evidence>
<evidence type="ECO:0000256" key="8">
    <source>
        <dbReference type="ARBA" id="ARBA00022490"/>
    </source>
</evidence>
<evidence type="ECO:0000313" key="12">
    <source>
        <dbReference type="EMBL" id="UJO24922.1"/>
    </source>
</evidence>
<evidence type="ECO:0000313" key="13">
    <source>
        <dbReference type="Proteomes" id="UP000756132"/>
    </source>
</evidence>
<keyword evidence="8" id="KW-0963">Cytoplasm</keyword>
<evidence type="ECO:0000256" key="3">
    <source>
        <dbReference type="ARBA" id="ARBA00004496"/>
    </source>
</evidence>
<dbReference type="InterPro" id="IPR019191">
    <property type="entry name" value="Essential_protein_Yae1_N"/>
</dbReference>
<protein>
    <recommendedName>
        <fullName evidence="7">Protein YAE1</fullName>
    </recommendedName>
    <alternativeName>
        <fullName evidence="6">Protein yae1</fullName>
    </alternativeName>
</protein>
<dbReference type="InterPro" id="IPR038881">
    <property type="entry name" value="Yae1-like"/>
</dbReference>
<comment type="similarity">
    <text evidence="4">Belongs to the YAE1 family.</text>
</comment>
<evidence type="ECO:0000256" key="4">
    <source>
        <dbReference type="ARBA" id="ARBA00007096"/>
    </source>
</evidence>
<dbReference type="Pfam" id="PF09811">
    <property type="entry name" value="Yae1_N"/>
    <property type="match status" value="1"/>
</dbReference>
<evidence type="ECO:0000256" key="6">
    <source>
        <dbReference type="ARBA" id="ARBA00017286"/>
    </source>
</evidence>
<dbReference type="PANTHER" id="PTHR18829">
    <property type="entry name" value="PROTEIN YAE1 HOMOLOG"/>
    <property type="match status" value="1"/>
</dbReference>
<comment type="subunit">
    <text evidence="5">May form a complex with LTO1.</text>
</comment>
<dbReference type="Proteomes" id="UP000756132">
    <property type="component" value="Chromosome 13"/>
</dbReference>
<dbReference type="AlphaFoldDB" id="A0A9Q8PM57"/>
<dbReference type="PANTHER" id="PTHR18829:SF0">
    <property type="entry name" value="PROTEIN YAE1 HOMOLOG"/>
    <property type="match status" value="1"/>
</dbReference>
<organism evidence="12 13">
    <name type="scientific">Passalora fulva</name>
    <name type="common">Tomato leaf mold</name>
    <name type="synonym">Cladosporium fulvum</name>
    <dbReference type="NCBI Taxonomy" id="5499"/>
    <lineage>
        <taxon>Eukaryota</taxon>
        <taxon>Fungi</taxon>
        <taxon>Dikarya</taxon>
        <taxon>Ascomycota</taxon>
        <taxon>Pezizomycotina</taxon>
        <taxon>Dothideomycetes</taxon>
        <taxon>Dothideomycetidae</taxon>
        <taxon>Mycosphaerellales</taxon>
        <taxon>Mycosphaerellaceae</taxon>
        <taxon>Fulvia</taxon>
    </lineage>
</organism>
<keyword evidence="9" id="KW-0539">Nucleus</keyword>
<dbReference type="GeneID" id="71994291"/>
<comment type="subcellular location">
    <subcellularLocation>
        <location evidence="3">Cytoplasm</location>
    </subcellularLocation>
    <subcellularLocation>
        <location evidence="2">Nucleus</location>
    </subcellularLocation>
</comment>
<feature type="compositionally biased region" description="Basic and acidic residues" evidence="10">
    <location>
        <begin position="57"/>
        <end position="67"/>
    </location>
</feature>
<evidence type="ECO:0000259" key="11">
    <source>
        <dbReference type="Pfam" id="PF09811"/>
    </source>
</evidence>
<feature type="compositionally biased region" description="Basic and acidic residues" evidence="10">
    <location>
        <begin position="1"/>
        <end position="14"/>
    </location>
</feature>
<evidence type="ECO:0000256" key="9">
    <source>
        <dbReference type="ARBA" id="ARBA00023242"/>
    </source>
</evidence>
<reference evidence="12" key="1">
    <citation type="submission" date="2021-12" db="EMBL/GenBank/DDBJ databases">
        <authorList>
            <person name="Zaccaron A."/>
            <person name="Stergiopoulos I."/>
        </authorList>
    </citation>
    <scope>NUCLEOTIDE SEQUENCE</scope>
    <source>
        <strain evidence="12">Race5_Kim</strain>
    </source>
</reference>
<gene>
    <name evidence="12" type="ORF">CLAFUR5_14413</name>
</gene>
<dbReference type="RefSeq" id="XP_047769288.1">
    <property type="nucleotide sequence ID" value="XM_047913561.1"/>
</dbReference>
<dbReference type="OrthoDB" id="20086at2759"/>
<evidence type="ECO:0000256" key="7">
    <source>
        <dbReference type="ARBA" id="ARBA00018400"/>
    </source>
</evidence>
<evidence type="ECO:0000256" key="2">
    <source>
        <dbReference type="ARBA" id="ARBA00004123"/>
    </source>
</evidence>
<reference evidence="12" key="2">
    <citation type="journal article" date="2022" name="Microb. Genom.">
        <title>A chromosome-scale genome assembly of the tomato pathogen Cladosporium fulvum reveals a compartmentalized genome architecture and the presence of a dispensable chromosome.</title>
        <authorList>
            <person name="Zaccaron A.Z."/>
            <person name="Chen L.H."/>
            <person name="Samaras A."/>
            <person name="Stergiopoulos I."/>
        </authorList>
    </citation>
    <scope>NUCLEOTIDE SEQUENCE</scope>
    <source>
        <strain evidence="12">Race5_Kim</strain>
    </source>
</reference>
<dbReference type="OMA" id="MHFQPVE"/>
<comment type="function">
    <text evidence="1">The complex LTO1:YAE1 may function as a target specific adapter that probably recruits apo-RPLI1 to the cytosolic iron-sulfur protein assembly (CIA) complex machinery. May be required for biogenesis of the large ribosomal subunit and initiation of translation.</text>
</comment>
<dbReference type="GO" id="GO:0005634">
    <property type="term" value="C:nucleus"/>
    <property type="evidence" value="ECO:0007669"/>
    <property type="project" value="UniProtKB-SubCell"/>
</dbReference>
<accession>A0A9Q8PM57</accession>
<dbReference type="EMBL" id="CP090175">
    <property type="protein sequence ID" value="UJO24922.1"/>
    <property type="molecule type" value="Genomic_DNA"/>
</dbReference>
<proteinExistence type="inferred from homology"/>
<sequence length="210" mass="23156">MLRDRPPLGPRDDELFMSAPGNDDEQPHSIGYEPQHTDPLDDVFGSAPSSPNLAGREGTHATNTDHSDIPRLRSIHVTNGYREGIAVSKEQHIQAGFDEGFSLGGEIGMKVGYILGVLEGIAKAIARAEDERVKKLWEDAQEELKMEKILGEEYFGRDGIWKYDVPGQDVEGQGSVTFGNVARHHPVVRQWRGIVDVLARECGLALEGDE</sequence>
<evidence type="ECO:0000256" key="1">
    <source>
        <dbReference type="ARBA" id="ARBA00003836"/>
    </source>
</evidence>
<keyword evidence="13" id="KW-1185">Reference proteome</keyword>
<dbReference type="KEGG" id="ffu:CLAFUR5_14413"/>
<feature type="region of interest" description="Disordered" evidence="10">
    <location>
        <begin position="1"/>
        <end position="67"/>
    </location>
</feature>
<evidence type="ECO:0000256" key="10">
    <source>
        <dbReference type="SAM" id="MobiDB-lite"/>
    </source>
</evidence>
<name>A0A9Q8PM57_PASFU</name>